<evidence type="ECO:0000313" key="1">
    <source>
        <dbReference type="EMBL" id="MCC4234486.1"/>
    </source>
</evidence>
<proteinExistence type="predicted"/>
<dbReference type="RefSeq" id="WP_228227977.1">
    <property type="nucleotide sequence ID" value="NZ_JAJGNP010000021.1"/>
</dbReference>
<keyword evidence="2" id="KW-1185">Reference proteome</keyword>
<protein>
    <submittedName>
        <fullName evidence="1">Uncharacterized protein</fullName>
    </submittedName>
</protein>
<dbReference type="EMBL" id="JAJGNP010000021">
    <property type="protein sequence ID" value="MCC4234486.1"/>
    <property type="molecule type" value="Genomic_DNA"/>
</dbReference>
<accession>A0ABS8H827</accession>
<name>A0ABS8H827_9SPHN</name>
<organism evidence="1 2">
    <name type="scientific">Sphingobium soli</name>
    <dbReference type="NCBI Taxonomy" id="1591116"/>
    <lineage>
        <taxon>Bacteria</taxon>
        <taxon>Pseudomonadati</taxon>
        <taxon>Pseudomonadota</taxon>
        <taxon>Alphaproteobacteria</taxon>
        <taxon>Sphingomonadales</taxon>
        <taxon>Sphingomonadaceae</taxon>
        <taxon>Sphingobium</taxon>
    </lineage>
</organism>
<dbReference type="InterPro" id="IPR008018">
    <property type="entry name" value="Phage_tail_attach_FII"/>
</dbReference>
<sequence>MSFPEVRARLEDAVFRRFGEDATYVSRFGQTIENVRVIRKEPDEVPRFGDSRVIMPTCQLRVRRSQVDDLGEDDRFILIEDGAEMEILVTGDPMLNARRTIWTTGAEPVDVTR</sequence>
<dbReference type="Pfam" id="PF05354">
    <property type="entry name" value="Phage_attach"/>
    <property type="match status" value="1"/>
</dbReference>
<reference evidence="1 2" key="1">
    <citation type="submission" date="2021-10" db="EMBL/GenBank/DDBJ databases">
        <title>The diversity and Nitrogen Metabolism of Culturable Nitrate-Utilizing Bacteria Within the Oxygen Minimum Zone of the Changjiang (Yangtze River)Estuary.</title>
        <authorList>
            <person name="Zhang D."/>
            <person name="Zheng J."/>
            <person name="Liu S."/>
            <person name="He W."/>
        </authorList>
    </citation>
    <scope>NUCLEOTIDE SEQUENCE [LARGE SCALE GENOMIC DNA]</scope>
    <source>
        <strain evidence="1 2">FXH275-2</strain>
    </source>
</reference>
<comment type="caution">
    <text evidence="1">The sequence shown here is derived from an EMBL/GenBank/DDBJ whole genome shotgun (WGS) entry which is preliminary data.</text>
</comment>
<gene>
    <name evidence="1" type="ORF">LL253_17580</name>
</gene>
<evidence type="ECO:0000313" key="2">
    <source>
        <dbReference type="Proteomes" id="UP001198830"/>
    </source>
</evidence>
<dbReference type="Proteomes" id="UP001198830">
    <property type="component" value="Unassembled WGS sequence"/>
</dbReference>